<evidence type="ECO:0000256" key="3">
    <source>
        <dbReference type="ARBA" id="ARBA00022692"/>
    </source>
</evidence>
<keyword evidence="4 6" id="KW-1133">Transmembrane helix</keyword>
<organism evidence="7">
    <name type="scientific">Arion vulgaris</name>
    <dbReference type="NCBI Taxonomy" id="1028688"/>
    <lineage>
        <taxon>Eukaryota</taxon>
        <taxon>Metazoa</taxon>
        <taxon>Spiralia</taxon>
        <taxon>Lophotrochozoa</taxon>
        <taxon>Mollusca</taxon>
        <taxon>Gastropoda</taxon>
        <taxon>Heterobranchia</taxon>
        <taxon>Euthyneura</taxon>
        <taxon>Panpulmonata</taxon>
        <taxon>Eupulmonata</taxon>
        <taxon>Stylommatophora</taxon>
        <taxon>Helicina</taxon>
        <taxon>Arionoidea</taxon>
        <taxon>Arionidae</taxon>
        <taxon>Arion</taxon>
    </lineage>
</organism>
<dbReference type="AlphaFoldDB" id="A0A0B6YUT6"/>
<dbReference type="Pfam" id="PF23489">
    <property type="entry name" value="V-ATPase_su_f"/>
    <property type="match status" value="1"/>
</dbReference>
<gene>
    <name evidence="7" type="primary">ORF35702</name>
</gene>
<comment type="similarity">
    <text evidence="2">Belongs to the RNase K family.</text>
</comment>
<evidence type="ECO:0000313" key="7">
    <source>
        <dbReference type="EMBL" id="CEK59255.1"/>
    </source>
</evidence>
<evidence type="ECO:0000256" key="5">
    <source>
        <dbReference type="ARBA" id="ARBA00023136"/>
    </source>
</evidence>
<sequence>MACLGPKCSIYYMLISAWGIVMLALMGLFFKIRCPALYEDIKSSESEWEHNNFSEVYIQEKYDDSAINCWIAAGIYGVLFIFAFIQQRLNARQSYEMS</sequence>
<reference evidence="7" key="1">
    <citation type="submission" date="2014-12" db="EMBL/GenBank/DDBJ databases">
        <title>Insight into the proteome of Arion vulgaris.</title>
        <authorList>
            <person name="Aradska J."/>
            <person name="Bulat T."/>
            <person name="Smidak R."/>
            <person name="Sarate P."/>
            <person name="Gangsoo J."/>
            <person name="Sialana F."/>
            <person name="Bilban M."/>
            <person name="Lubec G."/>
        </authorList>
    </citation>
    <scope>NUCLEOTIDE SEQUENCE</scope>
    <source>
        <tissue evidence="7">Skin</tissue>
    </source>
</reference>
<comment type="subcellular location">
    <subcellularLocation>
        <location evidence="1">Membrane</location>
        <topology evidence="1">Multi-pass membrane protein</topology>
    </subcellularLocation>
</comment>
<dbReference type="EMBL" id="HACG01012390">
    <property type="protein sequence ID" value="CEK59255.1"/>
    <property type="molecule type" value="Transcribed_RNA"/>
</dbReference>
<accession>A0A0B6YUT6</accession>
<keyword evidence="3 6" id="KW-0812">Transmembrane</keyword>
<evidence type="ECO:0000256" key="1">
    <source>
        <dbReference type="ARBA" id="ARBA00004141"/>
    </source>
</evidence>
<name>A0A0B6YUT6_9EUPU</name>
<evidence type="ECO:0000256" key="2">
    <source>
        <dbReference type="ARBA" id="ARBA00008458"/>
    </source>
</evidence>
<dbReference type="InterPro" id="IPR026770">
    <property type="entry name" value="RNase_K"/>
</dbReference>
<protein>
    <submittedName>
        <fullName evidence="7">Uncharacterized protein</fullName>
    </submittedName>
</protein>
<feature type="transmembrane region" description="Helical" evidence="6">
    <location>
        <begin position="65"/>
        <end position="85"/>
    </location>
</feature>
<evidence type="ECO:0000256" key="6">
    <source>
        <dbReference type="SAM" id="Phobius"/>
    </source>
</evidence>
<dbReference type="PANTHER" id="PTHR31733">
    <property type="entry name" value="RIBONUCLEASE KAPPA"/>
    <property type="match status" value="1"/>
</dbReference>
<feature type="transmembrane region" description="Helical" evidence="6">
    <location>
        <begin position="12"/>
        <end position="30"/>
    </location>
</feature>
<dbReference type="GO" id="GO:0004521">
    <property type="term" value="F:RNA endonuclease activity"/>
    <property type="evidence" value="ECO:0007669"/>
    <property type="project" value="InterPro"/>
</dbReference>
<dbReference type="GO" id="GO:0016020">
    <property type="term" value="C:membrane"/>
    <property type="evidence" value="ECO:0007669"/>
    <property type="project" value="UniProtKB-SubCell"/>
</dbReference>
<evidence type="ECO:0000256" key="4">
    <source>
        <dbReference type="ARBA" id="ARBA00022989"/>
    </source>
</evidence>
<keyword evidence="5 6" id="KW-0472">Membrane</keyword>
<proteinExistence type="inferred from homology"/>
<dbReference type="InterPro" id="IPR056552">
    <property type="entry name" value="Ribonucl_Kappa"/>
</dbReference>